<organism evidence="2 3">
    <name type="scientific">Entomortierella chlamydospora</name>
    <dbReference type="NCBI Taxonomy" id="101097"/>
    <lineage>
        <taxon>Eukaryota</taxon>
        <taxon>Fungi</taxon>
        <taxon>Fungi incertae sedis</taxon>
        <taxon>Mucoromycota</taxon>
        <taxon>Mortierellomycotina</taxon>
        <taxon>Mortierellomycetes</taxon>
        <taxon>Mortierellales</taxon>
        <taxon>Mortierellaceae</taxon>
        <taxon>Entomortierella</taxon>
    </lineage>
</organism>
<feature type="compositionally biased region" description="Polar residues" evidence="1">
    <location>
        <begin position="33"/>
        <end position="50"/>
    </location>
</feature>
<evidence type="ECO:0000256" key="1">
    <source>
        <dbReference type="SAM" id="MobiDB-lite"/>
    </source>
</evidence>
<dbReference type="EMBL" id="JAAAID010001176">
    <property type="protein sequence ID" value="KAG0011280.1"/>
    <property type="molecule type" value="Genomic_DNA"/>
</dbReference>
<feature type="region of interest" description="Disordered" evidence="1">
    <location>
        <begin position="1"/>
        <end position="122"/>
    </location>
</feature>
<sequence length="122" mass="13090">MAHSDRASIRSGAKRSMRPRQGEQALHLEQAHQRQPTNEFATQSTTSPRVTTAVAMTGTPISPLSRTAAGTKPSVTGSASEQDEVEVRGLPSPGWKRARVRTGSRENLMATAPSSETTHNGR</sequence>
<name>A0A9P6MSK1_9FUNG</name>
<accession>A0A9P6MSK1</accession>
<evidence type="ECO:0000313" key="2">
    <source>
        <dbReference type="EMBL" id="KAG0011280.1"/>
    </source>
</evidence>
<evidence type="ECO:0000313" key="3">
    <source>
        <dbReference type="Proteomes" id="UP000703661"/>
    </source>
</evidence>
<feature type="compositionally biased region" description="Polar residues" evidence="1">
    <location>
        <begin position="112"/>
        <end position="122"/>
    </location>
</feature>
<dbReference type="AlphaFoldDB" id="A0A9P6MSK1"/>
<comment type="caution">
    <text evidence="2">The sequence shown here is derived from an EMBL/GenBank/DDBJ whole genome shotgun (WGS) entry which is preliminary data.</text>
</comment>
<dbReference type="Proteomes" id="UP000703661">
    <property type="component" value="Unassembled WGS sequence"/>
</dbReference>
<feature type="non-terminal residue" evidence="2">
    <location>
        <position position="122"/>
    </location>
</feature>
<proteinExistence type="predicted"/>
<protein>
    <submittedName>
        <fullName evidence="2">Uncharacterized protein</fullName>
    </submittedName>
</protein>
<gene>
    <name evidence="2" type="ORF">BGZ80_000802</name>
</gene>
<reference evidence="2" key="1">
    <citation type="journal article" date="2020" name="Fungal Divers.">
        <title>Resolving the Mortierellaceae phylogeny through synthesis of multi-gene phylogenetics and phylogenomics.</title>
        <authorList>
            <person name="Vandepol N."/>
            <person name="Liber J."/>
            <person name="Desiro A."/>
            <person name="Na H."/>
            <person name="Kennedy M."/>
            <person name="Barry K."/>
            <person name="Grigoriev I.V."/>
            <person name="Miller A.N."/>
            <person name="O'Donnell K."/>
            <person name="Stajich J.E."/>
            <person name="Bonito G."/>
        </authorList>
    </citation>
    <scope>NUCLEOTIDE SEQUENCE</scope>
    <source>
        <strain evidence="2">NRRL 2769</strain>
    </source>
</reference>
<keyword evidence="3" id="KW-1185">Reference proteome</keyword>